<keyword evidence="5 10" id="KW-0808">Transferase</keyword>
<dbReference type="InterPro" id="IPR015947">
    <property type="entry name" value="PUA-like_sf"/>
</dbReference>
<proteinExistence type="inferred from homology"/>
<dbReference type="AlphaFoldDB" id="A0A7X2NTP0"/>
<dbReference type="Proteomes" id="UP000461880">
    <property type="component" value="Unassembled WGS sequence"/>
</dbReference>
<feature type="domain" description="PUA" evidence="9">
    <location>
        <begin position="8"/>
        <end position="93"/>
    </location>
</feature>
<comment type="similarity">
    <text evidence="8">Belongs to the methyltransferase superfamily. RlmI family.</text>
</comment>
<evidence type="ECO:0000256" key="8">
    <source>
        <dbReference type="ARBA" id="ARBA00038091"/>
    </source>
</evidence>
<evidence type="ECO:0000259" key="9">
    <source>
        <dbReference type="SMART" id="SM00359"/>
    </source>
</evidence>
<dbReference type="InterPro" id="IPR029063">
    <property type="entry name" value="SAM-dependent_MTases_sf"/>
</dbReference>
<evidence type="ECO:0000256" key="1">
    <source>
        <dbReference type="ARBA" id="ARBA00004496"/>
    </source>
</evidence>
<name>A0A7X2NTP0_9FIRM</name>
<evidence type="ECO:0000256" key="3">
    <source>
        <dbReference type="ARBA" id="ARBA00022552"/>
    </source>
</evidence>
<dbReference type="GO" id="GO:0003723">
    <property type="term" value="F:RNA binding"/>
    <property type="evidence" value="ECO:0007669"/>
    <property type="project" value="UniProtKB-KW"/>
</dbReference>
<organism evidence="10 11">
    <name type="scientific">Stecheria intestinalis</name>
    <dbReference type="NCBI Taxonomy" id="2606630"/>
    <lineage>
        <taxon>Bacteria</taxon>
        <taxon>Bacillati</taxon>
        <taxon>Bacillota</taxon>
        <taxon>Erysipelotrichia</taxon>
        <taxon>Erysipelotrichales</taxon>
        <taxon>Erysipelotrichaceae</taxon>
        <taxon>Stecheria</taxon>
    </lineage>
</organism>
<keyword evidence="7" id="KW-0694">RNA-binding</keyword>
<dbReference type="SUPFAM" id="SSF88697">
    <property type="entry name" value="PUA domain-like"/>
    <property type="match status" value="1"/>
</dbReference>
<evidence type="ECO:0000256" key="5">
    <source>
        <dbReference type="ARBA" id="ARBA00022679"/>
    </source>
</evidence>
<dbReference type="Pfam" id="PF17785">
    <property type="entry name" value="PUA_3"/>
    <property type="match status" value="1"/>
</dbReference>
<dbReference type="PANTHER" id="PTHR42873:SF1">
    <property type="entry name" value="S-ADENOSYLMETHIONINE-DEPENDENT METHYLTRANSFERASE DOMAIN-CONTAINING PROTEIN"/>
    <property type="match status" value="1"/>
</dbReference>
<evidence type="ECO:0000256" key="2">
    <source>
        <dbReference type="ARBA" id="ARBA00022490"/>
    </source>
</evidence>
<evidence type="ECO:0000256" key="4">
    <source>
        <dbReference type="ARBA" id="ARBA00022603"/>
    </source>
</evidence>
<dbReference type="InterPro" id="IPR041532">
    <property type="entry name" value="RlmI-like_PUA"/>
</dbReference>
<dbReference type="RefSeq" id="WP_105303234.1">
    <property type="nucleotide sequence ID" value="NZ_JAQXPC010000051.1"/>
</dbReference>
<dbReference type="Gene3D" id="2.30.130.10">
    <property type="entry name" value="PUA domain"/>
    <property type="match status" value="1"/>
</dbReference>
<comment type="caution">
    <text evidence="10">The sequence shown here is derived from an EMBL/GenBank/DDBJ whole genome shotgun (WGS) entry which is preliminary data.</text>
</comment>
<comment type="subcellular location">
    <subcellularLocation>
        <location evidence="1">Cytoplasm</location>
    </subcellularLocation>
</comment>
<dbReference type="PROSITE" id="PS50890">
    <property type="entry name" value="PUA"/>
    <property type="match status" value="1"/>
</dbReference>
<evidence type="ECO:0000256" key="7">
    <source>
        <dbReference type="ARBA" id="ARBA00022884"/>
    </source>
</evidence>
<dbReference type="CDD" id="cd11572">
    <property type="entry name" value="RlmI_M_like"/>
    <property type="match status" value="1"/>
</dbReference>
<evidence type="ECO:0000256" key="6">
    <source>
        <dbReference type="ARBA" id="ARBA00022691"/>
    </source>
</evidence>
<dbReference type="Gene3D" id="3.30.750.80">
    <property type="entry name" value="RNA methyltransferase domain (HRMD) like"/>
    <property type="match status" value="1"/>
</dbReference>
<keyword evidence="11" id="KW-1185">Reference proteome</keyword>
<dbReference type="SUPFAM" id="SSF53335">
    <property type="entry name" value="S-adenosyl-L-methionine-dependent methyltransferases"/>
    <property type="match status" value="1"/>
</dbReference>
<evidence type="ECO:0000313" key="10">
    <source>
        <dbReference type="EMBL" id="MSS59334.1"/>
    </source>
</evidence>
<protein>
    <submittedName>
        <fullName evidence="10">Class I SAM-dependent rRNA methyltransferase</fullName>
    </submittedName>
</protein>
<keyword evidence="3" id="KW-0698">rRNA processing</keyword>
<sequence>MKQKREFPSVTVTKKQEFSIRNGHPWVYEDELTQYPERVENGSLVDVFGQKGNYLGTGFWSGSSKIRIRILDHNANEKFDEAFFARRAGYAISYRRDVMGDDFSACRLVHGEADGLPGLTIDRYGDLLVSEVLSYGTDLHKKTIYEAIVHDLEASGESIRGLYERNEGELRKKEGLEQYKGWYDLEGKPHPDSVITEITENGIRYEVDVENGQKTGFFLDQKYNRLAVRKLARGKNVLDCCTHTGSFALNAAAGGAASVTAVDISDTALKMAEANAERNGMKDKLSFVQADLFDLLPRLIEEHAHYNFIILDPPAFTKSRRTFQHAKSGYQKINTMAMRLLPRGGYLATASCSHFMPTEEFREILKVSAQEAGVTLRIIEERHAAPDHPVIAAIPETDYLKFFLLQIL</sequence>
<dbReference type="InterPro" id="IPR002478">
    <property type="entry name" value="PUA"/>
</dbReference>
<keyword evidence="6" id="KW-0949">S-adenosyl-L-methionine</keyword>
<dbReference type="EMBL" id="VUMN01000028">
    <property type="protein sequence ID" value="MSS59334.1"/>
    <property type="molecule type" value="Genomic_DNA"/>
</dbReference>
<dbReference type="GO" id="GO:0032259">
    <property type="term" value="P:methylation"/>
    <property type="evidence" value="ECO:0007669"/>
    <property type="project" value="UniProtKB-KW"/>
</dbReference>
<dbReference type="CDD" id="cd02440">
    <property type="entry name" value="AdoMet_MTases"/>
    <property type="match status" value="1"/>
</dbReference>
<dbReference type="CDD" id="cd21153">
    <property type="entry name" value="PUA_RlmI"/>
    <property type="match status" value="1"/>
</dbReference>
<dbReference type="InterPro" id="IPR036974">
    <property type="entry name" value="PUA_sf"/>
</dbReference>
<dbReference type="SMART" id="SM00359">
    <property type="entry name" value="PUA"/>
    <property type="match status" value="1"/>
</dbReference>
<accession>A0A7X2NTP0</accession>
<evidence type="ECO:0000313" key="11">
    <source>
        <dbReference type="Proteomes" id="UP000461880"/>
    </source>
</evidence>
<dbReference type="GO" id="GO:0005737">
    <property type="term" value="C:cytoplasm"/>
    <property type="evidence" value="ECO:0007669"/>
    <property type="project" value="UniProtKB-SubCell"/>
</dbReference>
<gene>
    <name evidence="10" type="ORF">FYJ51_10565</name>
</gene>
<dbReference type="Gene3D" id="3.40.50.150">
    <property type="entry name" value="Vaccinia Virus protein VP39"/>
    <property type="match status" value="1"/>
</dbReference>
<dbReference type="GO" id="GO:0008168">
    <property type="term" value="F:methyltransferase activity"/>
    <property type="evidence" value="ECO:0007669"/>
    <property type="project" value="UniProtKB-KW"/>
</dbReference>
<dbReference type="GO" id="GO:0006364">
    <property type="term" value="P:rRNA processing"/>
    <property type="evidence" value="ECO:0007669"/>
    <property type="project" value="UniProtKB-KW"/>
</dbReference>
<dbReference type="PANTHER" id="PTHR42873">
    <property type="entry name" value="RIBOSOMAL RNA LARGE SUBUNIT METHYLTRANSFERASE"/>
    <property type="match status" value="1"/>
</dbReference>
<keyword evidence="2" id="KW-0963">Cytoplasm</keyword>
<dbReference type="InterPro" id="IPR019614">
    <property type="entry name" value="SAM-dep_methyl-trfase"/>
</dbReference>
<keyword evidence="4 10" id="KW-0489">Methyltransferase</keyword>
<reference evidence="10 11" key="1">
    <citation type="submission" date="2019-08" db="EMBL/GenBank/DDBJ databases">
        <title>In-depth cultivation of the pig gut microbiome towards novel bacterial diversity and tailored functional studies.</title>
        <authorList>
            <person name="Wylensek D."/>
            <person name="Hitch T.C.A."/>
            <person name="Clavel T."/>
        </authorList>
    </citation>
    <scope>NUCLEOTIDE SEQUENCE [LARGE SCALE GENOMIC DNA]</scope>
    <source>
        <strain evidence="10 11">Oil+RF-744-GAM-WT-6</strain>
    </source>
</reference>
<dbReference type="Pfam" id="PF10672">
    <property type="entry name" value="Methyltrans_SAM"/>
    <property type="match status" value="1"/>
</dbReference>